<gene>
    <name evidence="1" type="ORF">BDW02DRAFT_596195</name>
</gene>
<evidence type="ECO:0000313" key="1">
    <source>
        <dbReference type="EMBL" id="KAF1836695.1"/>
    </source>
</evidence>
<accession>A0A6A5KEU1</accession>
<reference evidence="1" key="1">
    <citation type="submission" date="2020-01" db="EMBL/GenBank/DDBJ databases">
        <authorList>
            <consortium name="DOE Joint Genome Institute"/>
            <person name="Haridas S."/>
            <person name="Albert R."/>
            <person name="Binder M."/>
            <person name="Bloem J."/>
            <person name="Labutti K."/>
            <person name="Salamov A."/>
            <person name="Andreopoulos B."/>
            <person name="Baker S.E."/>
            <person name="Barry K."/>
            <person name="Bills G."/>
            <person name="Bluhm B.H."/>
            <person name="Cannon C."/>
            <person name="Castanera R."/>
            <person name="Culley D.E."/>
            <person name="Daum C."/>
            <person name="Ezra D."/>
            <person name="Gonzalez J.B."/>
            <person name="Henrissat B."/>
            <person name="Kuo A."/>
            <person name="Liang C."/>
            <person name="Lipzen A."/>
            <person name="Lutzoni F."/>
            <person name="Magnuson J."/>
            <person name="Mondo S."/>
            <person name="Nolan M."/>
            <person name="Ohm R."/>
            <person name="Pangilinan J."/>
            <person name="Park H.-J."/>
            <person name="Ramirez L."/>
            <person name="Alfaro M."/>
            <person name="Sun H."/>
            <person name="Tritt A."/>
            <person name="Yoshinaga Y."/>
            <person name="Zwiers L.-H."/>
            <person name="Turgeon B.G."/>
            <person name="Goodwin S.B."/>
            <person name="Spatafora J.W."/>
            <person name="Crous P.W."/>
            <person name="Grigoriev I.V."/>
        </authorList>
    </citation>
    <scope>NUCLEOTIDE SEQUENCE</scope>
    <source>
        <strain evidence="1">P77</strain>
    </source>
</reference>
<keyword evidence="2" id="KW-1185">Reference proteome</keyword>
<organism evidence="1 2">
    <name type="scientific">Decorospora gaudefroyi</name>
    <dbReference type="NCBI Taxonomy" id="184978"/>
    <lineage>
        <taxon>Eukaryota</taxon>
        <taxon>Fungi</taxon>
        <taxon>Dikarya</taxon>
        <taxon>Ascomycota</taxon>
        <taxon>Pezizomycotina</taxon>
        <taxon>Dothideomycetes</taxon>
        <taxon>Pleosporomycetidae</taxon>
        <taxon>Pleosporales</taxon>
        <taxon>Pleosporineae</taxon>
        <taxon>Pleosporaceae</taxon>
        <taxon>Decorospora</taxon>
    </lineage>
</organism>
<evidence type="ECO:0000313" key="2">
    <source>
        <dbReference type="Proteomes" id="UP000800040"/>
    </source>
</evidence>
<protein>
    <submittedName>
        <fullName evidence="1">Uncharacterized protein</fullName>
    </submittedName>
</protein>
<dbReference type="OrthoDB" id="4156665at2759"/>
<dbReference type="EMBL" id="ML975270">
    <property type="protein sequence ID" value="KAF1836695.1"/>
    <property type="molecule type" value="Genomic_DNA"/>
</dbReference>
<dbReference type="AlphaFoldDB" id="A0A6A5KEU1"/>
<name>A0A6A5KEU1_9PLEO</name>
<proteinExistence type="predicted"/>
<sequence>MPLSERNPALAEKISQMRLTIAPIVHVETGKPASEFPCTMLDLFCLTESQLDALATYYSQTCISELTHQYPQTMNWEQPFLNTDDTLPKNCQLDDLERLKVKMRMFARFIGMRGADTPTWEYERQVEILRNKIQFMVQQEEDKALRKVYWGPPSRL</sequence>
<dbReference type="Proteomes" id="UP000800040">
    <property type="component" value="Unassembled WGS sequence"/>
</dbReference>